<dbReference type="InParanoid" id="A0A409WVC9"/>
<dbReference type="GO" id="GO:0030328">
    <property type="term" value="P:prenylcysteine catabolic process"/>
    <property type="evidence" value="ECO:0007669"/>
    <property type="project" value="InterPro"/>
</dbReference>
<proteinExistence type="inferred from homology"/>
<keyword evidence="10" id="KW-1185">Reference proteome</keyword>
<evidence type="ECO:0000256" key="6">
    <source>
        <dbReference type="ARBA" id="ARBA00023002"/>
    </source>
</evidence>
<feature type="domain" description="Prenylcysteine lyase" evidence="8">
    <location>
        <begin position="191"/>
        <end position="477"/>
    </location>
</feature>
<evidence type="ECO:0000256" key="7">
    <source>
        <dbReference type="ARBA" id="ARBA00023180"/>
    </source>
</evidence>
<evidence type="ECO:0000256" key="1">
    <source>
        <dbReference type="ARBA" id="ARBA00001974"/>
    </source>
</evidence>
<dbReference type="AlphaFoldDB" id="A0A409WVC9"/>
<protein>
    <recommendedName>
        <fullName evidence="8">Prenylcysteine lyase domain-containing protein</fullName>
    </recommendedName>
</protein>
<keyword evidence="6" id="KW-0560">Oxidoreductase</keyword>
<dbReference type="SUPFAM" id="SSF51905">
    <property type="entry name" value="FAD/NAD(P)-binding domain"/>
    <property type="match status" value="1"/>
</dbReference>
<gene>
    <name evidence="9" type="ORF">CVT24_002057</name>
</gene>
<dbReference type="InterPro" id="IPR010795">
    <property type="entry name" value="Prenylcys_lyase"/>
</dbReference>
<dbReference type="GO" id="GO:0030327">
    <property type="term" value="P:prenylated protein catabolic process"/>
    <property type="evidence" value="ECO:0007669"/>
    <property type="project" value="TreeGrafter"/>
</dbReference>
<keyword evidence="7" id="KW-0325">Glycoprotein</keyword>
<dbReference type="InterPro" id="IPR036188">
    <property type="entry name" value="FAD/NAD-bd_sf"/>
</dbReference>
<keyword evidence="3" id="KW-0285">Flavoprotein</keyword>
<dbReference type="PANTHER" id="PTHR15944:SF0">
    <property type="entry name" value="PRENYLCYSTEINE LYASE DOMAIN-CONTAINING PROTEIN"/>
    <property type="match status" value="1"/>
</dbReference>
<dbReference type="EMBL" id="NHTK01005165">
    <property type="protein sequence ID" value="PPQ82411.1"/>
    <property type="molecule type" value="Genomic_DNA"/>
</dbReference>
<evidence type="ECO:0000259" key="8">
    <source>
        <dbReference type="Pfam" id="PF07156"/>
    </source>
</evidence>
<name>A0A409WVC9_9AGAR</name>
<dbReference type="Proteomes" id="UP000284842">
    <property type="component" value="Unassembled WGS sequence"/>
</dbReference>
<evidence type="ECO:0000313" key="10">
    <source>
        <dbReference type="Proteomes" id="UP000284842"/>
    </source>
</evidence>
<comment type="caution">
    <text evidence="9">The sequence shown here is derived from an EMBL/GenBank/DDBJ whole genome shotgun (WGS) entry which is preliminary data.</text>
</comment>
<keyword evidence="5" id="KW-0274">FAD</keyword>
<evidence type="ECO:0000256" key="2">
    <source>
        <dbReference type="ARBA" id="ARBA00009967"/>
    </source>
</evidence>
<dbReference type="Gene3D" id="3.50.50.60">
    <property type="entry name" value="FAD/NAD(P)-binding domain"/>
    <property type="match status" value="1"/>
</dbReference>
<dbReference type="Pfam" id="PF07156">
    <property type="entry name" value="Prenylcys_lyase"/>
    <property type="match status" value="1"/>
</dbReference>
<evidence type="ECO:0000256" key="3">
    <source>
        <dbReference type="ARBA" id="ARBA00022630"/>
    </source>
</evidence>
<accession>A0A409WVC9</accession>
<dbReference type="Pfam" id="PF13450">
    <property type="entry name" value="NAD_binding_8"/>
    <property type="match status" value="1"/>
</dbReference>
<sequence>MDLLHSILKYWFILRVFIFTLTFRNALIWLFDVDSHSLPPRRIAVIGAGVSGTSAAFWISSVKENIQIDLYERCAYIGGNSKVVYPYHNPSLPPVELGAWGLSENDKNMWRACSEFNLTLLDNTERRALDHEMVIWDGRRIVFWPELTASNKENEALTSEEGLTVTSRLGAYLSVKAITLAPQSKCYDPDASKWNSTASLVQRMGLLHMVNKSARDHLSTYNISSQYISSIIETTLQASSGQTLDDLNAVQYAFSMTSEERRAVAGGTGKIFMNFAEASDANVYLNTNVYSVQRCCNSQKWVVFSDRGRVEYDAVLLAAPYHSTSINLPPEVLKDIPPQTCHDIYSTVLVTSSASLNNTYFGLPEDVQGRIKSVLTQDSGMKGSKKEFYSIQYVDKLMDKSWSVRILSPVYLDQEWLEGMFMNRVSWVYRKKVRGSDLSCCNCWPKFYKQWKRCTSGPEFHDASPKLSQGLYYINAVDE</sequence>
<comment type="cofactor">
    <cofactor evidence="1">
        <name>FAD</name>
        <dbReference type="ChEBI" id="CHEBI:57692"/>
    </cofactor>
</comment>
<organism evidence="9 10">
    <name type="scientific">Panaeolus cyanescens</name>
    <dbReference type="NCBI Taxonomy" id="181874"/>
    <lineage>
        <taxon>Eukaryota</taxon>
        <taxon>Fungi</taxon>
        <taxon>Dikarya</taxon>
        <taxon>Basidiomycota</taxon>
        <taxon>Agaricomycotina</taxon>
        <taxon>Agaricomycetes</taxon>
        <taxon>Agaricomycetidae</taxon>
        <taxon>Agaricales</taxon>
        <taxon>Agaricineae</taxon>
        <taxon>Galeropsidaceae</taxon>
        <taxon>Panaeolus</taxon>
    </lineage>
</organism>
<dbReference type="InterPro" id="IPR017046">
    <property type="entry name" value="Prenylcysteine_Oxase1"/>
</dbReference>
<keyword evidence="4" id="KW-0732">Signal</keyword>
<comment type="similarity">
    <text evidence="2">Belongs to the prenylcysteine oxidase family.</text>
</comment>
<evidence type="ECO:0000313" key="9">
    <source>
        <dbReference type="EMBL" id="PPQ82411.1"/>
    </source>
</evidence>
<evidence type="ECO:0000256" key="4">
    <source>
        <dbReference type="ARBA" id="ARBA00022729"/>
    </source>
</evidence>
<dbReference type="PANTHER" id="PTHR15944">
    <property type="entry name" value="FARNESYLCYSTEINE LYASE"/>
    <property type="match status" value="1"/>
</dbReference>
<evidence type="ECO:0000256" key="5">
    <source>
        <dbReference type="ARBA" id="ARBA00022827"/>
    </source>
</evidence>
<reference evidence="9 10" key="1">
    <citation type="journal article" date="2018" name="Evol. Lett.">
        <title>Horizontal gene cluster transfer increased hallucinogenic mushroom diversity.</title>
        <authorList>
            <person name="Reynolds H.T."/>
            <person name="Vijayakumar V."/>
            <person name="Gluck-Thaler E."/>
            <person name="Korotkin H.B."/>
            <person name="Matheny P.B."/>
            <person name="Slot J.C."/>
        </authorList>
    </citation>
    <scope>NUCLEOTIDE SEQUENCE [LARGE SCALE GENOMIC DNA]</scope>
    <source>
        <strain evidence="9 10">2629</strain>
    </source>
</reference>
<dbReference type="OrthoDB" id="437369at2759"/>
<dbReference type="GO" id="GO:0001735">
    <property type="term" value="F:prenylcysteine oxidase activity"/>
    <property type="evidence" value="ECO:0007669"/>
    <property type="project" value="InterPro"/>
</dbReference>